<dbReference type="SUPFAM" id="SSF50685">
    <property type="entry name" value="Barwin-like endoglucanases"/>
    <property type="match status" value="1"/>
</dbReference>
<dbReference type="PROSITE" id="PS50842">
    <property type="entry name" value="EXPANSIN_EG45"/>
    <property type="match status" value="1"/>
</dbReference>
<dbReference type="InterPro" id="IPR036908">
    <property type="entry name" value="RlpA-like_sf"/>
</dbReference>
<feature type="domain" description="Expansin-like EG45" evidence="2">
    <location>
        <begin position="53"/>
        <end position="156"/>
    </location>
</feature>
<accession>A0A9R0HSB0</accession>
<dbReference type="AlphaFoldDB" id="A0A9R0HSB0"/>
<proteinExistence type="predicted"/>
<dbReference type="InterPro" id="IPR009009">
    <property type="entry name" value="RlpA-like_DPBB"/>
</dbReference>
<feature type="signal peptide" evidence="1">
    <location>
        <begin position="1"/>
        <end position="35"/>
    </location>
</feature>
<name>A0A9R0HSB0_SPIOL</name>
<protein>
    <recommendedName>
        <fullName evidence="2">Expansin-like EG45 domain-containing protein</fullName>
    </recommendedName>
</protein>
<keyword evidence="3" id="KW-1185">Reference proteome</keyword>
<feature type="chain" id="PRO_5046646347" description="Expansin-like EG45 domain-containing protein" evidence="1">
    <location>
        <begin position="36"/>
        <end position="156"/>
    </location>
</feature>
<dbReference type="RefSeq" id="XP_021835941.2">
    <property type="nucleotide sequence ID" value="XM_021980249.2"/>
</dbReference>
<dbReference type="Pfam" id="PF03330">
    <property type="entry name" value="DPBB_1"/>
    <property type="match status" value="1"/>
</dbReference>
<dbReference type="GeneID" id="110775640"/>
<dbReference type="Gene3D" id="2.40.40.10">
    <property type="entry name" value="RlpA-like domain"/>
    <property type="match status" value="1"/>
</dbReference>
<keyword evidence="1" id="KW-0732">Signal</keyword>
<dbReference type="CDD" id="cd22269">
    <property type="entry name" value="DPBB_EG45-like"/>
    <property type="match status" value="1"/>
</dbReference>
<organism evidence="3 4">
    <name type="scientific">Spinacia oleracea</name>
    <name type="common">Spinach</name>
    <dbReference type="NCBI Taxonomy" id="3562"/>
    <lineage>
        <taxon>Eukaryota</taxon>
        <taxon>Viridiplantae</taxon>
        <taxon>Streptophyta</taxon>
        <taxon>Embryophyta</taxon>
        <taxon>Tracheophyta</taxon>
        <taxon>Spermatophyta</taxon>
        <taxon>Magnoliopsida</taxon>
        <taxon>eudicotyledons</taxon>
        <taxon>Gunneridae</taxon>
        <taxon>Pentapetalae</taxon>
        <taxon>Caryophyllales</taxon>
        <taxon>Chenopodiaceae</taxon>
        <taxon>Chenopodioideae</taxon>
        <taxon>Anserineae</taxon>
        <taxon>Spinacia</taxon>
    </lineage>
</organism>
<dbReference type="KEGG" id="soe:110775640"/>
<evidence type="ECO:0000313" key="4">
    <source>
        <dbReference type="RefSeq" id="XP_021835941.2"/>
    </source>
</evidence>
<evidence type="ECO:0000256" key="1">
    <source>
        <dbReference type="SAM" id="SignalP"/>
    </source>
</evidence>
<dbReference type="Proteomes" id="UP000813463">
    <property type="component" value="Chromosome 1"/>
</dbReference>
<evidence type="ECO:0000259" key="2">
    <source>
        <dbReference type="PROSITE" id="PS50842"/>
    </source>
</evidence>
<dbReference type="PANTHER" id="PTHR47480:SF1">
    <property type="entry name" value="EG45-LIKE DOMAIN CONTAINING PROTEIN 1"/>
    <property type="match status" value="1"/>
</dbReference>
<gene>
    <name evidence="4" type="primary">LOC110775640</name>
</gene>
<reference evidence="4" key="2">
    <citation type="submission" date="2025-08" db="UniProtKB">
        <authorList>
            <consortium name="RefSeq"/>
        </authorList>
    </citation>
    <scope>IDENTIFICATION</scope>
    <source>
        <tissue evidence="4">Leaf</tissue>
    </source>
</reference>
<reference evidence="3" key="1">
    <citation type="journal article" date="2021" name="Nat. Commun.">
        <title>Genomic analyses provide insights into spinach domestication and the genetic basis of agronomic traits.</title>
        <authorList>
            <person name="Cai X."/>
            <person name="Sun X."/>
            <person name="Xu C."/>
            <person name="Sun H."/>
            <person name="Wang X."/>
            <person name="Ge C."/>
            <person name="Zhang Z."/>
            <person name="Wang Q."/>
            <person name="Fei Z."/>
            <person name="Jiao C."/>
            <person name="Wang Q."/>
        </authorList>
    </citation>
    <scope>NUCLEOTIDE SEQUENCE [LARGE SCALE GENOMIC DNA]</scope>
    <source>
        <strain evidence="3">cv. Varoflay</strain>
    </source>
</reference>
<evidence type="ECO:0000313" key="3">
    <source>
        <dbReference type="Proteomes" id="UP000813463"/>
    </source>
</evidence>
<sequence>MGIENHQLSQARRQKWVLPLSLGLLLVYLVPLAYAATEHGTAARYGYNTPYTPTRCYYEDTTAFPANNLYAAAGEGIWNHGRACGKQYKVTCISAAAPNTCIPGTTITVKIVDRASTAVYHPSTTGTTLVLSTAAFNQLVKPFTATSINVQFEQVA</sequence>
<dbReference type="InterPro" id="IPR007112">
    <property type="entry name" value="Expansin/allergen_DPBB_dom"/>
</dbReference>
<dbReference type="PANTHER" id="PTHR47480">
    <property type="entry name" value="EG45-LIKE DOMAIN CONTAINING PROTEIN"/>
    <property type="match status" value="1"/>
</dbReference>